<dbReference type="OrthoDB" id="406368at2759"/>
<reference evidence="2 3" key="1">
    <citation type="journal article" date="2014" name="Genome Biol. Evol.">
        <title>The secreted proteins of Achlya hypogyna and Thraustotheca clavata identify the ancestral oomycete secretome and reveal gene acquisitions by horizontal gene transfer.</title>
        <authorList>
            <person name="Misner I."/>
            <person name="Blouin N."/>
            <person name="Leonard G."/>
            <person name="Richards T.A."/>
            <person name="Lane C.E."/>
        </authorList>
    </citation>
    <scope>NUCLEOTIDE SEQUENCE [LARGE SCALE GENOMIC DNA]</scope>
    <source>
        <strain evidence="2 3">ATCC 48635</strain>
    </source>
</reference>
<gene>
    <name evidence="2" type="ORF">ACHHYP_20337</name>
</gene>
<protein>
    <submittedName>
        <fullName evidence="2">Uncharacterized protein</fullName>
    </submittedName>
</protein>
<evidence type="ECO:0000313" key="2">
    <source>
        <dbReference type="EMBL" id="OQR98840.1"/>
    </source>
</evidence>
<proteinExistence type="predicted"/>
<keyword evidence="3" id="KW-1185">Reference proteome</keyword>
<evidence type="ECO:0000256" key="1">
    <source>
        <dbReference type="SAM" id="MobiDB-lite"/>
    </source>
</evidence>
<name>A0A1V9ZM30_ACHHY</name>
<comment type="caution">
    <text evidence="2">The sequence shown here is derived from an EMBL/GenBank/DDBJ whole genome shotgun (WGS) entry which is preliminary data.</text>
</comment>
<organism evidence="2 3">
    <name type="scientific">Achlya hypogyna</name>
    <name type="common">Oomycete</name>
    <name type="synonym">Protoachlya hypogyna</name>
    <dbReference type="NCBI Taxonomy" id="1202772"/>
    <lineage>
        <taxon>Eukaryota</taxon>
        <taxon>Sar</taxon>
        <taxon>Stramenopiles</taxon>
        <taxon>Oomycota</taxon>
        <taxon>Saprolegniomycetes</taxon>
        <taxon>Saprolegniales</taxon>
        <taxon>Achlyaceae</taxon>
        <taxon>Achlya</taxon>
    </lineage>
</organism>
<accession>A0A1V9ZM30</accession>
<dbReference type="AlphaFoldDB" id="A0A1V9ZM30"/>
<evidence type="ECO:0000313" key="3">
    <source>
        <dbReference type="Proteomes" id="UP000243579"/>
    </source>
</evidence>
<dbReference type="EMBL" id="JNBR01000078">
    <property type="protein sequence ID" value="OQR98840.1"/>
    <property type="molecule type" value="Genomic_DNA"/>
</dbReference>
<sequence length="85" mass="9527">MSWDKPGSKSIFASHLTREKSTKESVPGPGAYSTPDVGKLRPQNRRTDVFVSTGPGAYNPDTIENDWNRPTYNITIATQMERRLT</sequence>
<dbReference type="Proteomes" id="UP000243579">
    <property type="component" value="Unassembled WGS sequence"/>
</dbReference>
<dbReference type="Pfam" id="PF07004">
    <property type="entry name" value="SHIPPO-rpt"/>
    <property type="match status" value="2"/>
</dbReference>
<dbReference type="InterPro" id="IPR010736">
    <property type="entry name" value="SHIPPO-rpt"/>
</dbReference>
<feature type="region of interest" description="Disordered" evidence="1">
    <location>
        <begin position="1"/>
        <end position="64"/>
    </location>
</feature>